<evidence type="ECO:0000256" key="1">
    <source>
        <dbReference type="SAM" id="Coils"/>
    </source>
</evidence>
<sequence>MHARPSCMAQHYIDAAQQLLTITMTQEDLNIADTYKQIAEAEKQASALEKMLDALDSKMDSILADIEQNNLETAQAKVAELQIEKSKLDSL</sequence>
<organism evidence="2 3">
    <name type="scientific">Clavispora lusitaniae</name>
    <name type="common">Candida lusitaniae</name>
    <dbReference type="NCBI Taxonomy" id="36911"/>
    <lineage>
        <taxon>Eukaryota</taxon>
        <taxon>Fungi</taxon>
        <taxon>Dikarya</taxon>
        <taxon>Ascomycota</taxon>
        <taxon>Saccharomycotina</taxon>
        <taxon>Pichiomycetes</taxon>
        <taxon>Metschnikowiaceae</taxon>
        <taxon>Clavispora</taxon>
    </lineage>
</organism>
<dbReference type="Proteomes" id="UP000195602">
    <property type="component" value="Unassembled WGS sequence"/>
</dbReference>
<dbReference type="EMBL" id="LYUB02000015">
    <property type="protein sequence ID" value="OVF07156.1"/>
    <property type="molecule type" value="Genomic_DNA"/>
</dbReference>
<gene>
    <name evidence="2" type="ORF">A9F13_15g01386</name>
</gene>
<name>A0AA91T0N6_CLALS</name>
<evidence type="ECO:0000313" key="3">
    <source>
        <dbReference type="Proteomes" id="UP000195602"/>
    </source>
</evidence>
<evidence type="ECO:0000313" key="2">
    <source>
        <dbReference type="EMBL" id="OVF07156.1"/>
    </source>
</evidence>
<dbReference type="KEGG" id="clus:A9F13_15g01386"/>
<dbReference type="AlphaFoldDB" id="A0AA91T0N6"/>
<protein>
    <submittedName>
        <fullName evidence="2">Uncharacterized protein</fullName>
    </submittedName>
</protein>
<proteinExistence type="predicted"/>
<reference evidence="2 3" key="1">
    <citation type="submission" date="2017-04" db="EMBL/GenBank/DDBJ databases">
        <title>Draft genome of the yeast Clavispora lusitaniae type strain CBS 6936.</title>
        <authorList>
            <person name="Durrens P."/>
            <person name="Klopp C."/>
            <person name="Biteau N."/>
            <person name="Fitton-Ouhabi V."/>
            <person name="Dementhon K."/>
            <person name="Accoceberry I."/>
            <person name="Sherman D.J."/>
            <person name="Noel T."/>
        </authorList>
    </citation>
    <scope>NUCLEOTIDE SEQUENCE [LARGE SCALE GENOMIC DNA]</scope>
    <source>
        <strain evidence="2 3">CBS 6936</strain>
    </source>
</reference>
<accession>A0AA91T0N6</accession>
<dbReference type="SUPFAM" id="SSF58100">
    <property type="entry name" value="Bacterial hemolysins"/>
    <property type="match status" value="1"/>
</dbReference>
<feature type="coiled-coil region" evidence="1">
    <location>
        <begin position="31"/>
        <end position="91"/>
    </location>
</feature>
<comment type="caution">
    <text evidence="2">The sequence shown here is derived from an EMBL/GenBank/DDBJ whole genome shotgun (WGS) entry which is preliminary data.</text>
</comment>
<keyword evidence="1" id="KW-0175">Coiled coil</keyword>